<dbReference type="Gene3D" id="1.10.357.10">
    <property type="entry name" value="Tetracycline Repressor, domain 2"/>
    <property type="match status" value="1"/>
</dbReference>
<dbReference type="InterPro" id="IPR025996">
    <property type="entry name" value="MT1864/Rv1816-like_C"/>
</dbReference>
<comment type="caution">
    <text evidence="6">The sequence shown here is derived from an EMBL/GenBank/DDBJ whole genome shotgun (WGS) entry which is preliminary data.</text>
</comment>
<dbReference type="AlphaFoldDB" id="A0A7Y9YJ39"/>
<evidence type="ECO:0000313" key="6">
    <source>
        <dbReference type="EMBL" id="NYI12252.1"/>
    </source>
</evidence>
<dbReference type="PROSITE" id="PS50977">
    <property type="entry name" value="HTH_TETR_2"/>
    <property type="match status" value="1"/>
</dbReference>
<evidence type="ECO:0000256" key="1">
    <source>
        <dbReference type="ARBA" id="ARBA00023015"/>
    </source>
</evidence>
<keyword evidence="3" id="KW-0804">Transcription</keyword>
<dbReference type="InterPro" id="IPR036271">
    <property type="entry name" value="Tet_transcr_reg_TetR-rel_C_sf"/>
</dbReference>
<dbReference type="Pfam" id="PF13305">
    <property type="entry name" value="TetR_C_33"/>
    <property type="match status" value="1"/>
</dbReference>
<evidence type="ECO:0000259" key="5">
    <source>
        <dbReference type="PROSITE" id="PS50977"/>
    </source>
</evidence>
<reference evidence="6 7" key="1">
    <citation type="submission" date="2020-07" db="EMBL/GenBank/DDBJ databases">
        <title>Sequencing the genomes of 1000 actinobacteria strains.</title>
        <authorList>
            <person name="Klenk H.-P."/>
        </authorList>
    </citation>
    <scope>NUCLEOTIDE SEQUENCE [LARGE SCALE GENOMIC DNA]</scope>
    <source>
        <strain evidence="6 7">DSM 18248</strain>
    </source>
</reference>
<dbReference type="GO" id="GO:0003700">
    <property type="term" value="F:DNA-binding transcription factor activity"/>
    <property type="evidence" value="ECO:0007669"/>
    <property type="project" value="TreeGrafter"/>
</dbReference>
<dbReference type="RefSeq" id="WP_179532823.1">
    <property type="nucleotide sequence ID" value="NZ_BAAAPP010000001.1"/>
</dbReference>
<dbReference type="InterPro" id="IPR001647">
    <property type="entry name" value="HTH_TetR"/>
</dbReference>
<keyword evidence="1" id="KW-0805">Transcription regulation</keyword>
<dbReference type="Pfam" id="PF00440">
    <property type="entry name" value="TetR_N"/>
    <property type="match status" value="1"/>
</dbReference>
<dbReference type="PANTHER" id="PTHR30055">
    <property type="entry name" value="HTH-TYPE TRANSCRIPTIONAL REGULATOR RUTR"/>
    <property type="match status" value="1"/>
</dbReference>
<dbReference type="SUPFAM" id="SSF48498">
    <property type="entry name" value="Tetracyclin repressor-like, C-terminal domain"/>
    <property type="match status" value="1"/>
</dbReference>
<evidence type="ECO:0000256" key="3">
    <source>
        <dbReference type="ARBA" id="ARBA00023163"/>
    </source>
</evidence>
<protein>
    <submittedName>
        <fullName evidence="6">AcrR family transcriptional regulator</fullName>
    </submittedName>
</protein>
<keyword evidence="7" id="KW-1185">Reference proteome</keyword>
<evidence type="ECO:0000256" key="4">
    <source>
        <dbReference type="PROSITE-ProRule" id="PRU00335"/>
    </source>
</evidence>
<name>A0A7Y9YJ39_9ACTN</name>
<dbReference type="GO" id="GO:0000976">
    <property type="term" value="F:transcription cis-regulatory region binding"/>
    <property type="evidence" value="ECO:0007669"/>
    <property type="project" value="TreeGrafter"/>
</dbReference>
<organism evidence="6 7">
    <name type="scientific">Nocardioides marinus</name>
    <dbReference type="NCBI Taxonomy" id="374514"/>
    <lineage>
        <taxon>Bacteria</taxon>
        <taxon>Bacillati</taxon>
        <taxon>Actinomycetota</taxon>
        <taxon>Actinomycetes</taxon>
        <taxon>Propionibacteriales</taxon>
        <taxon>Nocardioidaceae</taxon>
        <taxon>Nocardioides</taxon>
    </lineage>
</organism>
<dbReference type="InterPro" id="IPR009057">
    <property type="entry name" value="Homeodomain-like_sf"/>
</dbReference>
<keyword evidence="2 4" id="KW-0238">DNA-binding</keyword>
<feature type="domain" description="HTH tetR-type" evidence="5">
    <location>
        <begin position="2"/>
        <end position="62"/>
    </location>
</feature>
<gene>
    <name evidence="6" type="ORF">BKA05_003767</name>
</gene>
<feature type="DNA-binding region" description="H-T-H motif" evidence="4">
    <location>
        <begin position="25"/>
        <end position="44"/>
    </location>
</feature>
<sequence>MSDVRRSLLHAALAEIEQNGIGKVSLRAIARRCGVSHQATAHHFDDRAGLFTVLATEGFHALLGRSQAAIATAARTGDDPLVAAAMAYLGFAADQPTTFDVMFRPELVHHDDPRLVEARLALWEHGRRVVERTQAQGWAPGVAADVLNMACWSTIHGYAMLRRDADAIAAAGLPDIDAEAMVRAVISALVRVPPE</sequence>
<proteinExistence type="predicted"/>
<dbReference type="PANTHER" id="PTHR30055:SF220">
    <property type="entry name" value="TETR-FAMILY REGULATORY PROTEIN"/>
    <property type="match status" value="1"/>
</dbReference>
<dbReference type="EMBL" id="JACBZI010000001">
    <property type="protein sequence ID" value="NYI12252.1"/>
    <property type="molecule type" value="Genomic_DNA"/>
</dbReference>
<evidence type="ECO:0000313" key="7">
    <source>
        <dbReference type="Proteomes" id="UP000537326"/>
    </source>
</evidence>
<dbReference type="InterPro" id="IPR050109">
    <property type="entry name" value="HTH-type_TetR-like_transc_reg"/>
</dbReference>
<dbReference type="Proteomes" id="UP000537326">
    <property type="component" value="Unassembled WGS sequence"/>
</dbReference>
<evidence type="ECO:0000256" key="2">
    <source>
        <dbReference type="ARBA" id="ARBA00023125"/>
    </source>
</evidence>
<dbReference type="SUPFAM" id="SSF46689">
    <property type="entry name" value="Homeodomain-like"/>
    <property type="match status" value="1"/>
</dbReference>
<accession>A0A7Y9YJ39</accession>